<evidence type="ECO:0000313" key="2">
    <source>
        <dbReference type="Proteomes" id="UP001433508"/>
    </source>
</evidence>
<comment type="caution">
    <text evidence="1">The sequence shown here is derived from an EMBL/GenBank/DDBJ whole genome shotgun (WGS) entry which is preliminary data.</text>
</comment>
<name>A0ACC3TCD4_LIPKO</name>
<reference evidence="2" key="1">
    <citation type="journal article" date="2024" name="Front. Bioeng. Biotechnol.">
        <title>Genome-scale model development and genomic sequencing of the oleaginous clade Lipomyces.</title>
        <authorList>
            <person name="Czajka J.J."/>
            <person name="Han Y."/>
            <person name="Kim J."/>
            <person name="Mondo S.J."/>
            <person name="Hofstad B.A."/>
            <person name="Robles A."/>
            <person name="Haridas S."/>
            <person name="Riley R."/>
            <person name="LaButti K."/>
            <person name="Pangilinan J."/>
            <person name="Andreopoulos W."/>
            <person name="Lipzen A."/>
            <person name="Yan J."/>
            <person name="Wang M."/>
            <person name="Ng V."/>
            <person name="Grigoriev I.V."/>
            <person name="Spatafora J.W."/>
            <person name="Magnuson J.K."/>
            <person name="Baker S.E."/>
            <person name="Pomraning K.R."/>
        </authorList>
    </citation>
    <scope>NUCLEOTIDE SEQUENCE [LARGE SCALE GENOMIC DNA]</scope>
    <source>
        <strain evidence="2">CBS 7786</strain>
    </source>
</reference>
<evidence type="ECO:0000313" key="1">
    <source>
        <dbReference type="EMBL" id="KAK9241190.1"/>
    </source>
</evidence>
<keyword evidence="2" id="KW-1185">Reference proteome</keyword>
<proteinExistence type="predicted"/>
<organism evidence="1 2">
    <name type="scientific">Lipomyces kononenkoae</name>
    <name type="common">Yeast</name>
    <dbReference type="NCBI Taxonomy" id="34357"/>
    <lineage>
        <taxon>Eukaryota</taxon>
        <taxon>Fungi</taxon>
        <taxon>Dikarya</taxon>
        <taxon>Ascomycota</taxon>
        <taxon>Saccharomycotina</taxon>
        <taxon>Lipomycetes</taxon>
        <taxon>Lipomycetales</taxon>
        <taxon>Lipomycetaceae</taxon>
        <taxon>Lipomyces</taxon>
    </lineage>
</organism>
<sequence>MHPNLDDPGFIDCSDLIEALNNCHYNLSFMERQFKCNNISEDVKRCLHEARMLRRRQNNKEGRERTARIGAFMNRMRERDEEDYEVARQMAMKELASREKPWK</sequence>
<gene>
    <name evidence="1" type="ORF">V1525DRAFT_392386</name>
</gene>
<accession>A0ACC3TCD4</accession>
<dbReference type="EMBL" id="MU971335">
    <property type="protein sequence ID" value="KAK9241190.1"/>
    <property type="molecule type" value="Genomic_DNA"/>
</dbReference>
<dbReference type="Proteomes" id="UP001433508">
    <property type="component" value="Unassembled WGS sequence"/>
</dbReference>
<protein>
    <submittedName>
        <fullName evidence="1">Uncharacterized protein</fullName>
    </submittedName>
</protein>